<dbReference type="GO" id="GO:0003723">
    <property type="term" value="F:RNA binding"/>
    <property type="evidence" value="ECO:0007669"/>
    <property type="project" value="UniProtKB-UniRule"/>
</dbReference>
<dbReference type="Pfam" id="PF01029">
    <property type="entry name" value="NusB"/>
    <property type="match status" value="1"/>
</dbReference>
<evidence type="ECO:0000256" key="6">
    <source>
        <dbReference type="ARBA" id="ARBA00022603"/>
    </source>
</evidence>
<evidence type="ECO:0000256" key="1">
    <source>
        <dbReference type="ARBA" id="ARBA00002724"/>
    </source>
</evidence>
<evidence type="ECO:0000256" key="10">
    <source>
        <dbReference type="ARBA" id="ARBA00030399"/>
    </source>
</evidence>
<comment type="catalytic activity">
    <reaction evidence="12">
        <text>cytidine(967) in 16S rRNA + S-adenosyl-L-methionine = 5-methylcytidine(967) in 16S rRNA + S-adenosyl-L-homocysteine + H(+)</text>
        <dbReference type="Rhea" id="RHEA:42748"/>
        <dbReference type="Rhea" id="RHEA-COMP:10219"/>
        <dbReference type="Rhea" id="RHEA-COMP:10220"/>
        <dbReference type="ChEBI" id="CHEBI:15378"/>
        <dbReference type="ChEBI" id="CHEBI:57856"/>
        <dbReference type="ChEBI" id="CHEBI:59789"/>
        <dbReference type="ChEBI" id="CHEBI:74483"/>
        <dbReference type="ChEBI" id="CHEBI:82748"/>
        <dbReference type="EC" id="2.1.1.176"/>
    </reaction>
</comment>
<dbReference type="PATRIC" id="fig|1167006.5.peg.1664"/>
<dbReference type="eggNOG" id="COG0144">
    <property type="taxonomic scope" value="Bacteria"/>
</dbReference>
<sequence>MPSPRNKSARFVAITTLCELQKSRTPVNTIFTSVLTEHPLENNDRQLAANLIFGLLRNRESLDIMLQYLCRQPLKKFHPFVLQALRVGLFQIMYLDRIPESAAVNESVKALQAMHLPKRLHGFVNGVLRNAIRKREELLSLTENPASPILNHPEWLTKSWEKRYGRLETLRICRQNNDQAALSLQINSCVTDRDTFGKILSQNGINSHSGKYCYNTLILEDFNGTVHEIPGFTEGHFQIQDQGAQLLAHLVGPMTDKGEYLDACAGVGGKTSVLIQMAKTPMASVAAAEPDKGRRTRFTENMKRLHPDLDIPLFSGTLQELATITSKRFHGILLDAPCSGTGVIRRHPDIRWNRRPEDLNRYQEIQLELLQAGTTLLLPGGTLVYATCSLQEEENEQVIERFLAANTDFILEECSASLPSKAHSLCNKNFFAPLPGNEIDGFFGARLKRLAEASLKTLKR</sequence>
<proteinExistence type="inferred from homology"/>
<dbReference type="KEGG" id="dsf:UWK_01511"/>
<dbReference type="HOGENOM" id="CLU_005316_0_1_7"/>
<dbReference type="EC" id="2.1.1.176" evidence="3"/>
<evidence type="ECO:0000256" key="13">
    <source>
        <dbReference type="PROSITE-ProRule" id="PRU01023"/>
    </source>
</evidence>
<dbReference type="EMBL" id="CP003985">
    <property type="protein sequence ID" value="AGF78069.1"/>
    <property type="molecule type" value="Genomic_DNA"/>
</dbReference>
<gene>
    <name evidence="15" type="ordered locus">UWK_01511</name>
</gene>
<evidence type="ECO:0000256" key="11">
    <source>
        <dbReference type="ARBA" id="ARBA00031088"/>
    </source>
</evidence>
<dbReference type="InterPro" id="IPR001678">
    <property type="entry name" value="MeTrfase_RsmB-F_NOP2_dom"/>
</dbReference>
<evidence type="ECO:0000313" key="15">
    <source>
        <dbReference type="EMBL" id="AGF78069.1"/>
    </source>
</evidence>
<dbReference type="SUPFAM" id="SSF53335">
    <property type="entry name" value="S-adenosyl-L-methionine-dependent methyltransferases"/>
    <property type="match status" value="1"/>
</dbReference>
<protein>
    <recommendedName>
        <fullName evidence="3">16S rRNA (cytosine(967)-C(5))-methyltransferase</fullName>
        <ecNumber evidence="3">2.1.1.176</ecNumber>
    </recommendedName>
    <alternativeName>
        <fullName evidence="10">16S rRNA m5C967 methyltransferase</fullName>
    </alternativeName>
    <alternativeName>
        <fullName evidence="11">rRNA (cytosine-C(5)-)-methyltransferase RsmB</fullName>
    </alternativeName>
</protein>
<comment type="function">
    <text evidence="1">Specifically methylates the cytosine at position 967 (m5C967) of 16S rRNA.</text>
</comment>
<dbReference type="InterPro" id="IPR004573">
    <property type="entry name" value="rRNA_ssu_MeTfrase_B"/>
</dbReference>
<dbReference type="SUPFAM" id="SSF48013">
    <property type="entry name" value="NusB-like"/>
    <property type="match status" value="1"/>
</dbReference>
<keyword evidence="7 13" id="KW-0808">Transferase</keyword>
<evidence type="ECO:0000256" key="2">
    <source>
        <dbReference type="ARBA" id="ARBA00004496"/>
    </source>
</evidence>
<dbReference type="InterPro" id="IPR049560">
    <property type="entry name" value="MeTrfase_RsmB-F_NOP2_cat"/>
</dbReference>
<dbReference type="PANTHER" id="PTHR22807">
    <property type="entry name" value="NOP2 YEAST -RELATED NOL1/NOP2/FMU SUN DOMAIN-CONTAINING"/>
    <property type="match status" value="1"/>
</dbReference>
<dbReference type="GO" id="GO:0006355">
    <property type="term" value="P:regulation of DNA-templated transcription"/>
    <property type="evidence" value="ECO:0007669"/>
    <property type="project" value="InterPro"/>
</dbReference>
<comment type="subcellular location">
    <subcellularLocation>
        <location evidence="2">Cytoplasm</location>
    </subcellularLocation>
</comment>
<evidence type="ECO:0000256" key="7">
    <source>
        <dbReference type="ARBA" id="ARBA00022679"/>
    </source>
</evidence>
<keyword evidence="16" id="KW-1185">Reference proteome</keyword>
<dbReference type="GO" id="GO:0008649">
    <property type="term" value="F:rRNA methyltransferase activity"/>
    <property type="evidence" value="ECO:0007669"/>
    <property type="project" value="InterPro"/>
</dbReference>
<dbReference type="AlphaFoldDB" id="M1NEE5"/>
<reference evidence="16" key="1">
    <citation type="journal article" date="2013" name="Stand. Genomic Sci.">
        <title>Complete genome sequence of Desulfocapsa sulfexigens, a marine deltaproteobacterium specialized in disproportionating inorganic sulfur compounds.</title>
        <authorList>
            <person name="Finster K.W."/>
            <person name="Kjeldsen K.U."/>
            <person name="Kube M."/>
            <person name="Reinhardt R."/>
            <person name="Mussmann M."/>
            <person name="Amann R."/>
            <person name="Schreiber L."/>
        </authorList>
    </citation>
    <scope>NUCLEOTIDE SEQUENCE [LARGE SCALE GENOMIC DNA]</scope>
    <source>
        <strain evidence="16">DSM 10523 / SB164P1</strain>
    </source>
</reference>
<evidence type="ECO:0000256" key="8">
    <source>
        <dbReference type="ARBA" id="ARBA00022691"/>
    </source>
</evidence>
<name>M1NEE5_DESSD</name>
<dbReference type="Proteomes" id="UP000011721">
    <property type="component" value="Chromosome"/>
</dbReference>
<dbReference type="GO" id="GO:0005737">
    <property type="term" value="C:cytoplasm"/>
    <property type="evidence" value="ECO:0007669"/>
    <property type="project" value="UniProtKB-SubCell"/>
</dbReference>
<evidence type="ECO:0000256" key="9">
    <source>
        <dbReference type="ARBA" id="ARBA00022884"/>
    </source>
</evidence>
<accession>M1NEE5</accession>
<feature type="active site" description="Nucleophile" evidence="13">
    <location>
        <position position="388"/>
    </location>
</feature>
<evidence type="ECO:0000256" key="3">
    <source>
        <dbReference type="ARBA" id="ARBA00012140"/>
    </source>
</evidence>
<dbReference type="InterPro" id="IPR023267">
    <property type="entry name" value="RCMT"/>
</dbReference>
<feature type="binding site" evidence="13">
    <location>
        <position position="289"/>
    </location>
    <ligand>
        <name>S-adenosyl-L-methionine</name>
        <dbReference type="ChEBI" id="CHEBI:59789"/>
    </ligand>
</feature>
<keyword evidence="9 13" id="KW-0694">RNA-binding</keyword>
<dbReference type="Gene3D" id="1.10.940.10">
    <property type="entry name" value="NusB-like"/>
    <property type="match status" value="1"/>
</dbReference>
<keyword evidence="8 13" id="KW-0949">S-adenosyl-L-methionine</keyword>
<evidence type="ECO:0000256" key="5">
    <source>
        <dbReference type="ARBA" id="ARBA00022552"/>
    </source>
</evidence>
<dbReference type="NCBIfam" id="NF011494">
    <property type="entry name" value="PRK14902.1"/>
    <property type="match status" value="1"/>
</dbReference>
<dbReference type="Gene3D" id="3.40.50.150">
    <property type="entry name" value="Vaccinia Virus protein VP39"/>
    <property type="match status" value="1"/>
</dbReference>
<evidence type="ECO:0000256" key="4">
    <source>
        <dbReference type="ARBA" id="ARBA00022490"/>
    </source>
</evidence>
<dbReference type="InterPro" id="IPR029063">
    <property type="entry name" value="SAM-dependent_MTases_sf"/>
</dbReference>
<feature type="domain" description="SAM-dependent MTase RsmB/NOP-type" evidence="14">
    <location>
        <begin position="172"/>
        <end position="450"/>
    </location>
</feature>
<dbReference type="PROSITE" id="PS51686">
    <property type="entry name" value="SAM_MT_RSMB_NOP"/>
    <property type="match status" value="1"/>
</dbReference>
<dbReference type="RefSeq" id="WP_015403760.1">
    <property type="nucleotide sequence ID" value="NC_020304.1"/>
</dbReference>
<evidence type="ECO:0000313" key="16">
    <source>
        <dbReference type="Proteomes" id="UP000011721"/>
    </source>
</evidence>
<dbReference type="eggNOG" id="COG0781">
    <property type="taxonomic scope" value="Bacteria"/>
</dbReference>
<keyword evidence="6 13" id="KW-0489">Methyltransferase</keyword>
<dbReference type="STRING" id="1167006.UWK_01511"/>
<keyword evidence="4" id="KW-0963">Cytoplasm</keyword>
<dbReference type="InterPro" id="IPR035926">
    <property type="entry name" value="NusB-like_sf"/>
</dbReference>
<evidence type="ECO:0000259" key="14">
    <source>
        <dbReference type="PROSITE" id="PS51686"/>
    </source>
</evidence>
<dbReference type="InterPro" id="IPR054728">
    <property type="entry name" value="RsmB-like_ferredoxin"/>
</dbReference>
<dbReference type="Pfam" id="PF22458">
    <property type="entry name" value="RsmF-B_ferredox"/>
    <property type="match status" value="1"/>
</dbReference>
<comment type="similarity">
    <text evidence="13">Belongs to the class I-like SAM-binding methyltransferase superfamily. RsmB/NOP family.</text>
</comment>
<feature type="binding site" evidence="13">
    <location>
        <position position="335"/>
    </location>
    <ligand>
        <name>S-adenosyl-L-methionine</name>
        <dbReference type="ChEBI" id="CHEBI:59789"/>
    </ligand>
</feature>
<keyword evidence="5" id="KW-0698">rRNA processing</keyword>
<evidence type="ECO:0000256" key="12">
    <source>
        <dbReference type="ARBA" id="ARBA00047283"/>
    </source>
</evidence>
<dbReference type="Pfam" id="PF01189">
    <property type="entry name" value="Methyltr_RsmB-F"/>
    <property type="match status" value="1"/>
</dbReference>
<dbReference type="InterPro" id="IPR006027">
    <property type="entry name" value="NusB_RsmB_TIM44"/>
</dbReference>
<dbReference type="NCBIfam" id="TIGR00563">
    <property type="entry name" value="rsmB"/>
    <property type="match status" value="1"/>
</dbReference>
<dbReference type="PRINTS" id="PR02008">
    <property type="entry name" value="RCMTFAMILY"/>
</dbReference>
<comment type="caution">
    <text evidence="13">Lacks conserved residue(s) required for the propagation of feature annotation.</text>
</comment>
<dbReference type="PANTHER" id="PTHR22807:SF53">
    <property type="entry name" value="RIBOSOMAL RNA SMALL SUBUNIT METHYLTRANSFERASE B-RELATED"/>
    <property type="match status" value="1"/>
</dbReference>
<organism evidence="15 16">
    <name type="scientific">Desulfocapsa sulfexigens (strain DSM 10523 / SB164P1)</name>
    <dbReference type="NCBI Taxonomy" id="1167006"/>
    <lineage>
        <taxon>Bacteria</taxon>
        <taxon>Pseudomonadati</taxon>
        <taxon>Thermodesulfobacteriota</taxon>
        <taxon>Desulfobulbia</taxon>
        <taxon>Desulfobulbales</taxon>
        <taxon>Desulfocapsaceae</taxon>
        <taxon>Desulfocapsa</taxon>
    </lineage>
</organism>